<reference evidence="9" key="2">
    <citation type="submission" date="2020-11" db="EMBL/GenBank/DDBJ databases">
        <authorList>
            <person name="McCartney M.A."/>
            <person name="Auch B."/>
            <person name="Kono T."/>
            <person name="Mallez S."/>
            <person name="Becker A."/>
            <person name="Gohl D.M."/>
            <person name="Silverstein K.A.T."/>
            <person name="Koren S."/>
            <person name="Bechman K.B."/>
            <person name="Herman A."/>
            <person name="Abrahante J.E."/>
            <person name="Garbe J."/>
        </authorList>
    </citation>
    <scope>NUCLEOTIDE SEQUENCE</scope>
    <source>
        <strain evidence="9">Duluth1</strain>
        <tissue evidence="9">Whole animal</tissue>
    </source>
</reference>
<dbReference type="InterPro" id="IPR038441">
    <property type="entry name" value="THAP_Znf_sf"/>
</dbReference>
<evidence type="ECO:0000256" key="3">
    <source>
        <dbReference type="ARBA" id="ARBA00022771"/>
    </source>
</evidence>
<dbReference type="PANTHER" id="PTHR23080">
    <property type="entry name" value="THAP DOMAIN PROTEIN"/>
    <property type="match status" value="1"/>
</dbReference>
<evidence type="ECO:0000256" key="6">
    <source>
        <dbReference type="PROSITE-ProRule" id="PRU00309"/>
    </source>
</evidence>
<feature type="domain" description="THAP-type" evidence="8">
    <location>
        <begin position="12"/>
        <end position="86"/>
    </location>
</feature>
<dbReference type="Pfam" id="PF13613">
    <property type="entry name" value="HTH_Tnp_4"/>
    <property type="match status" value="1"/>
</dbReference>
<dbReference type="Gene3D" id="6.20.210.20">
    <property type="entry name" value="THAP domain"/>
    <property type="match status" value="1"/>
</dbReference>
<evidence type="ECO:0000256" key="1">
    <source>
        <dbReference type="ARBA" id="ARBA00001968"/>
    </source>
</evidence>
<dbReference type="Pfam" id="PF05485">
    <property type="entry name" value="THAP"/>
    <property type="match status" value="1"/>
</dbReference>
<evidence type="ECO:0000256" key="5">
    <source>
        <dbReference type="ARBA" id="ARBA00023125"/>
    </source>
</evidence>
<dbReference type="InterPro" id="IPR027806">
    <property type="entry name" value="HARBI1_dom"/>
</dbReference>
<keyword evidence="5 6" id="KW-0238">DNA-binding</keyword>
<name>A0A9D4MQZ9_DREPO</name>
<keyword evidence="3 6" id="KW-0863">Zinc-finger</keyword>
<reference evidence="9" key="1">
    <citation type="journal article" date="2019" name="bioRxiv">
        <title>The Genome of the Zebra Mussel, Dreissena polymorpha: A Resource for Invasive Species Research.</title>
        <authorList>
            <person name="McCartney M.A."/>
            <person name="Auch B."/>
            <person name="Kono T."/>
            <person name="Mallez S."/>
            <person name="Zhang Y."/>
            <person name="Obille A."/>
            <person name="Becker A."/>
            <person name="Abrahante J.E."/>
            <person name="Garbe J."/>
            <person name="Badalamenti J.P."/>
            <person name="Herman A."/>
            <person name="Mangelson H."/>
            <person name="Liachko I."/>
            <person name="Sullivan S."/>
            <person name="Sone E.D."/>
            <person name="Koren S."/>
            <person name="Silverstein K.A.T."/>
            <person name="Beckman K.B."/>
            <person name="Gohl D.M."/>
        </authorList>
    </citation>
    <scope>NUCLEOTIDE SEQUENCE</scope>
    <source>
        <strain evidence="9">Duluth1</strain>
        <tissue evidence="9">Whole animal</tissue>
    </source>
</reference>
<dbReference type="SUPFAM" id="SSF57716">
    <property type="entry name" value="Glucocorticoid receptor-like (DNA-binding domain)"/>
    <property type="match status" value="1"/>
</dbReference>
<evidence type="ECO:0000256" key="4">
    <source>
        <dbReference type="ARBA" id="ARBA00022833"/>
    </source>
</evidence>
<dbReference type="OrthoDB" id="6050095at2759"/>
<dbReference type="InterPro" id="IPR027805">
    <property type="entry name" value="Transposase_HTH_dom"/>
</dbReference>
<comment type="caution">
    <text evidence="9">The sequence shown here is derived from an EMBL/GenBank/DDBJ whole genome shotgun (WGS) entry which is preliminary data.</text>
</comment>
<evidence type="ECO:0000313" key="10">
    <source>
        <dbReference type="Proteomes" id="UP000828390"/>
    </source>
</evidence>
<sequence>MESDACPKSTEKKRHYCCICSNYAGRVVNHRRISLHRFPTNQTVRRLWLRRIKLCYGKYVFSENDRLCSYHFREGIKKNNEIPCVFEGKTFNSSNIQDGDLEPITRQETSTDLTTLPSLSEDEHVPDLGPSFKHAGHSAVQTSVFLHDYCQAVSKEDISNILNKCDQTDMVDKKNITTQTSSQKVDTGTQTDFVYVFNDIPMLATKLKRTCDVSIQTSRPDLTIEDISNSDEKVMFYTGLPNSGTFFVLFDEMGDICDDNVDGNRGRRRTLRLQDEFFMVMMRLRLGLLLEDLAQRFKVSKSTCSKIVSRWIDYMDVKLNFLLNWPEREVNNLTMPKQFRSKYLNCRVIIDCTELYTETPQSLSNRSLMYSSYKSHMTYKALIGINPRGVITFVSDLWAGSISDKQLTKNSGILDLCEAGDAIMADKGFLIRDLTTPRRIELIIPPFKTKFKRLTKREVEETRRIANLRIHVERAIERVKNFRILQGNIPITLAGQASKVWKLCCRFSNLQPPLVTDR</sequence>
<dbReference type="AlphaFoldDB" id="A0A9D4MQZ9"/>
<keyword evidence="2" id="KW-0479">Metal-binding</keyword>
<dbReference type="Pfam" id="PF13359">
    <property type="entry name" value="DDE_Tnp_4"/>
    <property type="match status" value="1"/>
</dbReference>
<evidence type="ECO:0000259" key="8">
    <source>
        <dbReference type="PROSITE" id="PS50950"/>
    </source>
</evidence>
<feature type="compositionally biased region" description="Low complexity" evidence="7">
    <location>
        <begin position="110"/>
        <end position="119"/>
    </location>
</feature>
<dbReference type="SMART" id="SM00980">
    <property type="entry name" value="THAP"/>
    <property type="match status" value="1"/>
</dbReference>
<organism evidence="9 10">
    <name type="scientific">Dreissena polymorpha</name>
    <name type="common">Zebra mussel</name>
    <name type="synonym">Mytilus polymorpha</name>
    <dbReference type="NCBI Taxonomy" id="45954"/>
    <lineage>
        <taxon>Eukaryota</taxon>
        <taxon>Metazoa</taxon>
        <taxon>Spiralia</taxon>
        <taxon>Lophotrochozoa</taxon>
        <taxon>Mollusca</taxon>
        <taxon>Bivalvia</taxon>
        <taxon>Autobranchia</taxon>
        <taxon>Heteroconchia</taxon>
        <taxon>Euheterodonta</taxon>
        <taxon>Imparidentia</taxon>
        <taxon>Neoheterodontei</taxon>
        <taxon>Myida</taxon>
        <taxon>Dreissenoidea</taxon>
        <taxon>Dreissenidae</taxon>
        <taxon>Dreissena</taxon>
    </lineage>
</organism>
<accession>A0A9D4MQZ9</accession>
<evidence type="ECO:0000313" key="9">
    <source>
        <dbReference type="EMBL" id="KAH3881825.1"/>
    </source>
</evidence>
<dbReference type="PROSITE" id="PS50950">
    <property type="entry name" value="ZF_THAP"/>
    <property type="match status" value="1"/>
</dbReference>
<comment type="cofactor">
    <cofactor evidence="1">
        <name>a divalent metal cation</name>
        <dbReference type="ChEBI" id="CHEBI:60240"/>
    </cofactor>
</comment>
<dbReference type="GO" id="GO:0008270">
    <property type="term" value="F:zinc ion binding"/>
    <property type="evidence" value="ECO:0007669"/>
    <property type="project" value="UniProtKB-KW"/>
</dbReference>
<protein>
    <recommendedName>
        <fullName evidence="8">THAP-type domain-containing protein</fullName>
    </recommendedName>
</protein>
<dbReference type="EMBL" id="JAIWYP010000001">
    <property type="protein sequence ID" value="KAH3881825.1"/>
    <property type="molecule type" value="Genomic_DNA"/>
</dbReference>
<feature type="region of interest" description="Disordered" evidence="7">
    <location>
        <begin position="97"/>
        <end position="120"/>
    </location>
</feature>
<keyword evidence="10" id="KW-1185">Reference proteome</keyword>
<evidence type="ECO:0000256" key="2">
    <source>
        <dbReference type="ARBA" id="ARBA00022723"/>
    </source>
</evidence>
<gene>
    <name evidence="9" type="ORF">DPMN_005752</name>
</gene>
<dbReference type="Proteomes" id="UP000828390">
    <property type="component" value="Unassembled WGS sequence"/>
</dbReference>
<proteinExistence type="predicted"/>
<dbReference type="PANTHER" id="PTHR23080:SF133">
    <property type="entry name" value="SI:CH211-262I1.5-RELATED"/>
    <property type="match status" value="1"/>
</dbReference>
<dbReference type="InterPro" id="IPR006612">
    <property type="entry name" value="THAP_Znf"/>
</dbReference>
<evidence type="ECO:0000256" key="7">
    <source>
        <dbReference type="SAM" id="MobiDB-lite"/>
    </source>
</evidence>
<keyword evidence="4" id="KW-0862">Zinc</keyword>
<dbReference type="GO" id="GO:0003677">
    <property type="term" value="F:DNA binding"/>
    <property type="evidence" value="ECO:0007669"/>
    <property type="project" value="UniProtKB-UniRule"/>
</dbReference>